<keyword evidence="7" id="KW-0472">Membrane</keyword>
<dbReference type="InterPro" id="IPR015919">
    <property type="entry name" value="Cadherin-like_sf"/>
</dbReference>
<dbReference type="CDD" id="cd11304">
    <property type="entry name" value="Cadherin_repeat"/>
    <property type="match status" value="4"/>
</dbReference>
<dbReference type="SUPFAM" id="SSF49313">
    <property type="entry name" value="Cadherin-like"/>
    <property type="match status" value="3"/>
</dbReference>
<dbReference type="EMBL" id="CADEPM010000005">
    <property type="protein sequence ID" value="CAB3406084.1"/>
    <property type="molecule type" value="Genomic_DNA"/>
</dbReference>
<proteinExistence type="predicted"/>
<dbReference type="GO" id="GO:0008013">
    <property type="term" value="F:beta-catenin binding"/>
    <property type="evidence" value="ECO:0007669"/>
    <property type="project" value="TreeGrafter"/>
</dbReference>
<evidence type="ECO:0000256" key="1">
    <source>
        <dbReference type="ARBA" id="ARBA00004167"/>
    </source>
</evidence>
<comment type="subcellular location">
    <subcellularLocation>
        <location evidence="1">Membrane</location>
        <topology evidence="1">Single-pass membrane protein</topology>
    </subcellularLocation>
</comment>
<dbReference type="GO" id="GO:0007156">
    <property type="term" value="P:homophilic cell adhesion via plasma membrane adhesion molecules"/>
    <property type="evidence" value="ECO:0007669"/>
    <property type="project" value="InterPro"/>
</dbReference>
<organism evidence="12 13">
    <name type="scientific">Caenorhabditis bovis</name>
    <dbReference type="NCBI Taxonomy" id="2654633"/>
    <lineage>
        <taxon>Eukaryota</taxon>
        <taxon>Metazoa</taxon>
        <taxon>Ecdysozoa</taxon>
        <taxon>Nematoda</taxon>
        <taxon>Chromadorea</taxon>
        <taxon>Rhabditida</taxon>
        <taxon>Rhabditina</taxon>
        <taxon>Rhabditomorpha</taxon>
        <taxon>Rhabditoidea</taxon>
        <taxon>Rhabditidae</taxon>
        <taxon>Peloderinae</taxon>
        <taxon>Caenorhabditis</taxon>
    </lineage>
</organism>
<keyword evidence="5 8" id="KW-0106">Calcium</keyword>
<evidence type="ECO:0000256" key="5">
    <source>
        <dbReference type="ARBA" id="ARBA00022837"/>
    </source>
</evidence>
<evidence type="ECO:0000313" key="13">
    <source>
        <dbReference type="Proteomes" id="UP000494206"/>
    </source>
</evidence>
<evidence type="ECO:0000256" key="3">
    <source>
        <dbReference type="ARBA" id="ARBA00022729"/>
    </source>
</evidence>
<dbReference type="PRINTS" id="PR00205">
    <property type="entry name" value="CADHERIN"/>
</dbReference>
<protein>
    <recommendedName>
        <fullName evidence="11">Cadherin domain-containing protein</fullName>
    </recommendedName>
</protein>
<dbReference type="PROSITE" id="PS00232">
    <property type="entry name" value="CADHERIN_1"/>
    <property type="match status" value="1"/>
</dbReference>
<reference evidence="12 13" key="1">
    <citation type="submission" date="2020-04" db="EMBL/GenBank/DDBJ databases">
        <authorList>
            <person name="Laetsch R D."/>
            <person name="Stevens L."/>
            <person name="Kumar S."/>
            <person name="Blaxter L. M."/>
        </authorList>
    </citation>
    <scope>NUCLEOTIDE SEQUENCE [LARGE SCALE GENOMIC DNA]</scope>
</reference>
<feature type="domain" description="Cadherin" evidence="11">
    <location>
        <begin position="860"/>
        <end position="962"/>
    </location>
</feature>
<feature type="domain" description="Cadherin" evidence="11">
    <location>
        <begin position="1069"/>
        <end position="1175"/>
    </location>
</feature>
<dbReference type="Gene3D" id="2.60.40.60">
    <property type="entry name" value="Cadherins"/>
    <property type="match status" value="4"/>
</dbReference>
<keyword evidence="4" id="KW-0677">Repeat</keyword>
<dbReference type="PANTHER" id="PTHR24027:SF442">
    <property type="entry name" value="PROTOCADHERIN-15 ISOFORM X1"/>
    <property type="match status" value="1"/>
</dbReference>
<evidence type="ECO:0000313" key="12">
    <source>
        <dbReference type="EMBL" id="CAB3406084.1"/>
    </source>
</evidence>
<gene>
    <name evidence="12" type="ORF">CBOVIS_LOCUS8203</name>
</gene>
<feature type="chain" id="PRO_5035844352" description="Cadherin domain-containing protein" evidence="10">
    <location>
        <begin position="20"/>
        <end position="1258"/>
    </location>
</feature>
<accession>A0A8S1ER33</accession>
<dbReference type="Proteomes" id="UP000494206">
    <property type="component" value="Unassembled WGS sequence"/>
</dbReference>
<feature type="region of interest" description="Disordered" evidence="9">
    <location>
        <begin position="250"/>
        <end position="312"/>
    </location>
</feature>
<evidence type="ECO:0000256" key="8">
    <source>
        <dbReference type="PROSITE-ProRule" id="PRU00043"/>
    </source>
</evidence>
<keyword evidence="13" id="KW-1185">Reference proteome</keyword>
<dbReference type="PANTHER" id="PTHR24027">
    <property type="entry name" value="CADHERIN-23"/>
    <property type="match status" value="1"/>
</dbReference>
<feature type="compositionally biased region" description="Acidic residues" evidence="9">
    <location>
        <begin position="280"/>
        <end position="293"/>
    </location>
</feature>
<feature type="signal peptide" evidence="10">
    <location>
        <begin position="1"/>
        <end position="19"/>
    </location>
</feature>
<evidence type="ECO:0000256" key="9">
    <source>
        <dbReference type="SAM" id="MobiDB-lite"/>
    </source>
</evidence>
<dbReference type="SMART" id="SM00112">
    <property type="entry name" value="CA"/>
    <property type="match status" value="3"/>
</dbReference>
<dbReference type="OrthoDB" id="6252479at2759"/>
<keyword evidence="2" id="KW-0812">Transmembrane</keyword>
<keyword evidence="3 10" id="KW-0732">Signal</keyword>
<dbReference type="Pfam" id="PF00028">
    <property type="entry name" value="Cadherin"/>
    <property type="match status" value="1"/>
</dbReference>
<name>A0A8S1ER33_9PELO</name>
<comment type="caution">
    <text evidence="12">The sequence shown here is derived from an EMBL/GenBank/DDBJ whole genome shotgun (WGS) entry which is preliminary data.</text>
</comment>
<feature type="compositionally biased region" description="Basic and acidic residues" evidence="9">
    <location>
        <begin position="256"/>
        <end position="268"/>
    </location>
</feature>
<evidence type="ECO:0000259" key="11">
    <source>
        <dbReference type="PROSITE" id="PS50268"/>
    </source>
</evidence>
<evidence type="ECO:0000256" key="6">
    <source>
        <dbReference type="ARBA" id="ARBA00022989"/>
    </source>
</evidence>
<dbReference type="FunFam" id="2.60.40.60:FF:000033">
    <property type="entry name" value="FAT atypical cadherin 1"/>
    <property type="match status" value="1"/>
</dbReference>
<dbReference type="PROSITE" id="PS50268">
    <property type="entry name" value="CADHERIN_2"/>
    <property type="match status" value="3"/>
</dbReference>
<evidence type="ECO:0000256" key="4">
    <source>
        <dbReference type="ARBA" id="ARBA00022737"/>
    </source>
</evidence>
<dbReference type="InterPro" id="IPR002126">
    <property type="entry name" value="Cadherin-like_dom"/>
</dbReference>
<dbReference type="GO" id="GO:0045296">
    <property type="term" value="F:cadherin binding"/>
    <property type="evidence" value="ECO:0007669"/>
    <property type="project" value="TreeGrafter"/>
</dbReference>
<dbReference type="InterPro" id="IPR020894">
    <property type="entry name" value="Cadherin_CS"/>
</dbReference>
<evidence type="ECO:0000256" key="10">
    <source>
        <dbReference type="SAM" id="SignalP"/>
    </source>
</evidence>
<evidence type="ECO:0000256" key="2">
    <source>
        <dbReference type="ARBA" id="ARBA00022692"/>
    </source>
</evidence>
<dbReference type="AlphaFoldDB" id="A0A8S1ER33"/>
<evidence type="ECO:0000256" key="7">
    <source>
        <dbReference type="ARBA" id="ARBA00023136"/>
    </source>
</evidence>
<dbReference type="GO" id="GO:0016477">
    <property type="term" value="P:cell migration"/>
    <property type="evidence" value="ECO:0007669"/>
    <property type="project" value="TreeGrafter"/>
</dbReference>
<dbReference type="GO" id="GO:0016342">
    <property type="term" value="C:catenin complex"/>
    <property type="evidence" value="ECO:0007669"/>
    <property type="project" value="TreeGrafter"/>
</dbReference>
<keyword evidence="6" id="KW-1133">Transmembrane helix</keyword>
<sequence>MREISMLSIFIALIIAADGREVPEENLLHSFKHVYKRHDINLDFTLNSEEHKDIRRSTSHDQLSQHLVNDKFVVRRDEFSESREVVGDAENIPDKFDQQLYDFMLPEGSVEKPAMMAVVDFITKKNGPPPMFAVNFDENGWFDIGKVKKTQAANADVYKATVVLKPGKEVSIDKTNEGIYKFVVEAQQGDIVRASTNIRVEVLSLSPTTKRIRITPPKAPIMLTTPAMQSSTTTSEQIEETTTIAEIREATTTTTDELKTSSKFDLPEHGSGLEGSAAENSEEEEEEVVEESSGDMTVAHASTHSSHDSTELLTNSAEADDNVESPIEGPVTILPLKAGSIDSSEEASDLSINLVGAENDGTYKNRDASLVGDLLRGLVIQLKSESSDIPYVRLSVEPDDVFTIRPSNVTSDGLAAVYVKNPKMLEKSVDVEIVATLPTGVSHRRPLIVKTSKKLKVEPKSKHLILETLEFGVAKNAENGRTIGRIEGNMQIIGEHEKFSLVGNDLILSCGQFETDHCLENEDRKKFVLMMMPEDGSLAPVQVIVRVQRPPSLRTSDNIVRISDNRIISPFAVITEGTLKDIQLEGDAARFLGYRKSEDGLYQLVVIDSAAAGKHKLEISLEGFESIRQIVNVLVENSLSHAHFRQPKYVVKIDAGKIKHGDTIAQVELEGVPIDEATILAVDGNPGWVIVEDYGGKVRVGKGKLYNGKSTLRVAAVDKTTSTVLTETMVEINVENGEAKNENEKMTSVVRELIFDREKDAQFVAKMENVKDFAIDPEALFGIDEHGKKIKYSPMNVKLSKETVEFEGDSLKELRLISCTLKNQYRKETILIRLISSPEFIEKMKMEAARPVFPAPWTRENNEIKLEINEELPEGSIIAVLPATVPTTNEVVPAVLDGEMMEAFNFDPKTGELKINKRIDYETLSDSQRSFKLNLISGEPEFESNAIININVNDIDDNPPTILPSPVETLTLPENLTPGSIIARLDVNDPDGSDKFDVKLSGRGMKHYNANISDSGILSIMLSDDANLDRELENSHSLIVDVTDVSGNTERLLVPIEIMDVNDNSPIFETSSYNVEVVEDWPKNVIIEKIFAKDLDEGNSGIVRYSMDGENSQAFAINSSTGVVSIADDLFGLARKELYHLSVTAFDLGRPSMNSTANLNVRILSSNEILLEPVIEFSEPAENFILSLKENTPLNEKVYTAKAEIRGIGQKGNKVEYDLKDLTLSDDEQVLKIDKNSGEVFVSKPIDFEEKNAFTLYY</sequence>
<dbReference type="InterPro" id="IPR039808">
    <property type="entry name" value="Cadherin"/>
</dbReference>
<feature type="domain" description="Cadherin" evidence="11">
    <location>
        <begin position="964"/>
        <end position="1068"/>
    </location>
</feature>
<dbReference type="GO" id="GO:0005509">
    <property type="term" value="F:calcium ion binding"/>
    <property type="evidence" value="ECO:0007669"/>
    <property type="project" value="UniProtKB-UniRule"/>
</dbReference>